<name>A0A7X2N0H0_9CLOT</name>
<organism evidence="1 2">
    <name type="scientific">Inconstantimicrobium porci</name>
    <dbReference type="NCBI Taxonomy" id="2652291"/>
    <lineage>
        <taxon>Bacteria</taxon>
        <taxon>Bacillati</taxon>
        <taxon>Bacillota</taxon>
        <taxon>Clostridia</taxon>
        <taxon>Eubacteriales</taxon>
        <taxon>Clostridiaceae</taxon>
        <taxon>Inconstantimicrobium</taxon>
    </lineage>
</organism>
<dbReference type="AlphaFoldDB" id="A0A7X2N0H0"/>
<gene>
    <name evidence="1" type="ORF">FYJ33_13715</name>
</gene>
<dbReference type="EMBL" id="VULX01000030">
    <property type="protein sequence ID" value="MSR92419.1"/>
    <property type="molecule type" value="Genomic_DNA"/>
</dbReference>
<protein>
    <submittedName>
        <fullName evidence="1">Uncharacterized protein</fullName>
    </submittedName>
</protein>
<proteinExistence type="predicted"/>
<dbReference type="Proteomes" id="UP000460287">
    <property type="component" value="Unassembled WGS sequence"/>
</dbReference>
<reference evidence="1 2" key="1">
    <citation type="submission" date="2019-08" db="EMBL/GenBank/DDBJ databases">
        <title>In-depth cultivation of the pig gut microbiome towards novel bacterial diversity and tailored functional studies.</title>
        <authorList>
            <person name="Wylensek D."/>
            <person name="Hitch T.C.A."/>
            <person name="Clavel T."/>
        </authorList>
    </citation>
    <scope>NUCLEOTIDE SEQUENCE [LARGE SCALE GENOMIC DNA]</scope>
    <source>
        <strain evidence="1 2">WCA-383-APC-5B</strain>
    </source>
</reference>
<sequence length="103" mass="11568">MIKKILLTVLAVIVVFIGSVVWIVKANDKENKDNAVSFDKGNSSKTVLIVYQNGRSSFSKDTDESVKFKDVFKTEVIGSFKVVKSKFDADKDLPIKEVRKIIK</sequence>
<evidence type="ECO:0000313" key="2">
    <source>
        <dbReference type="Proteomes" id="UP000460287"/>
    </source>
</evidence>
<comment type="caution">
    <text evidence="1">The sequence shown here is derived from an EMBL/GenBank/DDBJ whole genome shotgun (WGS) entry which is preliminary data.</text>
</comment>
<dbReference type="RefSeq" id="WP_154532318.1">
    <property type="nucleotide sequence ID" value="NZ_VULX01000030.1"/>
</dbReference>
<keyword evidence="2" id="KW-1185">Reference proteome</keyword>
<accession>A0A7X2N0H0</accession>
<evidence type="ECO:0000313" key="1">
    <source>
        <dbReference type="EMBL" id="MSR92419.1"/>
    </source>
</evidence>